<evidence type="ECO:0000259" key="2">
    <source>
        <dbReference type="Pfam" id="PF21671"/>
    </source>
</evidence>
<sequence length="308" mass="31613">MKSIILTLALASAFVSPAIAATFTGCYSSASSSGSSPVSGAYKITGTAATSLTTSDACSSACQGISSSFTYSYFLPGTTAGTCYCSTSSATSATYKASKTGDGSATCDSSLFIGAKISTTFSFYQCAKSSSSIADLSGSNNLVGLDSCWGTCESNQVLVIIPQLSGYSTGFQCKCGTSITSVSSSKCDNGKYQIYKHSDAGYASQLPRKRLRERLEQEALLKHAHCPNGLTPCNVEGAPDAFECIDTSTELESCGGCMYGAYNNATAPAGVDCSTLAGVPLGASTCTRGQCEVFTCDKGYELIGGECI</sequence>
<evidence type="ECO:0000313" key="3">
    <source>
        <dbReference type="EMBL" id="RSH94068.1"/>
    </source>
</evidence>
<dbReference type="EMBL" id="RSCD01000003">
    <property type="protein sequence ID" value="RSH94068.1"/>
    <property type="molecule type" value="Genomic_DNA"/>
</dbReference>
<protein>
    <recommendedName>
        <fullName evidence="2">Protein CPL1-like domain-containing protein</fullName>
    </recommendedName>
</protein>
<dbReference type="PROSITE" id="PS51257">
    <property type="entry name" value="PROKAR_LIPOPROTEIN"/>
    <property type="match status" value="1"/>
</dbReference>
<name>A0A427YSE3_9TREE</name>
<feature type="chain" id="PRO_5018972059" description="Protein CPL1-like domain-containing protein" evidence="1">
    <location>
        <begin position="21"/>
        <end position="308"/>
    </location>
</feature>
<dbReference type="OrthoDB" id="2560920at2759"/>
<dbReference type="STRING" id="1890683.A0A427YSE3"/>
<dbReference type="Proteomes" id="UP000279259">
    <property type="component" value="Unassembled WGS sequence"/>
</dbReference>
<keyword evidence="1" id="KW-0732">Signal</keyword>
<organism evidence="3 4">
    <name type="scientific">Saitozyma podzolica</name>
    <dbReference type="NCBI Taxonomy" id="1890683"/>
    <lineage>
        <taxon>Eukaryota</taxon>
        <taxon>Fungi</taxon>
        <taxon>Dikarya</taxon>
        <taxon>Basidiomycota</taxon>
        <taxon>Agaricomycotina</taxon>
        <taxon>Tremellomycetes</taxon>
        <taxon>Tremellales</taxon>
        <taxon>Trimorphomycetaceae</taxon>
        <taxon>Saitozyma</taxon>
    </lineage>
</organism>
<feature type="signal peptide" evidence="1">
    <location>
        <begin position="1"/>
        <end position="20"/>
    </location>
</feature>
<comment type="caution">
    <text evidence="3">The sequence shown here is derived from an EMBL/GenBank/DDBJ whole genome shotgun (WGS) entry which is preliminary data.</text>
</comment>
<dbReference type="PANTHER" id="PTHR35192:SF2">
    <property type="entry name" value="APPLE DOMAIN-CONTAINING PROTEIN"/>
    <property type="match status" value="1"/>
</dbReference>
<dbReference type="Pfam" id="PF21671">
    <property type="entry name" value="CPL1-like"/>
    <property type="match status" value="1"/>
</dbReference>
<gene>
    <name evidence="3" type="ORF">EHS25_006722</name>
</gene>
<dbReference type="AlphaFoldDB" id="A0A427YSE3"/>
<proteinExistence type="predicted"/>
<accession>A0A427YSE3</accession>
<dbReference type="InterPro" id="IPR048661">
    <property type="entry name" value="CPL1-like"/>
</dbReference>
<keyword evidence="4" id="KW-1185">Reference proteome</keyword>
<evidence type="ECO:0000256" key="1">
    <source>
        <dbReference type="SAM" id="SignalP"/>
    </source>
</evidence>
<dbReference type="InterPro" id="IPR038955">
    <property type="entry name" value="PriA/CPL1_fungi"/>
</dbReference>
<feature type="domain" description="Protein CPL1-like" evidence="2">
    <location>
        <begin position="242"/>
        <end position="302"/>
    </location>
</feature>
<dbReference type="PANTHER" id="PTHR35192">
    <property type="entry name" value="PROTEIN, PUTATIVE-RELATED"/>
    <property type="match status" value="1"/>
</dbReference>
<reference evidence="3 4" key="1">
    <citation type="submission" date="2018-11" db="EMBL/GenBank/DDBJ databases">
        <title>Genome sequence of Saitozyma podzolica DSM 27192.</title>
        <authorList>
            <person name="Aliyu H."/>
            <person name="Gorte O."/>
            <person name="Ochsenreither K."/>
        </authorList>
    </citation>
    <scope>NUCLEOTIDE SEQUENCE [LARGE SCALE GENOMIC DNA]</scope>
    <source>
        <strain evidence="3 4">DSM 27192</strain>
    </source>
</reference>
<evidence type="ECO:0000313" key="4">
    <source>
        <dbReference type="Proteomes" id="UP000279259"/>
    </source>
</evidence>